<dbReference type="OrthoDB" id="10318541at2759"/>
<dbReference type="Proteomes" id="UP000279259">
    <property type="component" value="Unassembled WGS sequence"/>
</dbReference>
<dbReference type="EMBL" id="RSCD01000013">
    <property type="protein sequence ID" value="RSH89545.1"/>
    <property type="molecule type" value="Genomic_DNA"/>
</dbReference>
<organism evidence="1 2">
    <name type="scientific">Saitozyma podzolica</name>
    <dbReference type="NCBI Taxonomy" id="1890683"/>
    <lineage>
        <taxon>Eukaryota</taxon>
        <taxon>Fungi</taxon>
        <taxon>Dikarya</taxon>
        <taxon>Basidiomycota</taxon>
        <taxon>Agaricomycotina</taxon>
        <taxon>Tremellomycetes</taxon>
        <taxon>Tremellales</taxon>
        <taxon>Trimorphomycetaceae</taxon>
        <taxon>Saitozyma</taxon>
    </lineage>
</organism>
<reference evidence="1 2" key="1">
    <citation type="submission" date="2018-11" db="EMBL/GenBank/DDBJ databases">
        <title>Genome sequence of Saitozyma podzolica DSM 27192.</title>
        <authorList>
            <person name="Aliyu H."/>
            <person name="Gorte O."/>
            <person name="Ochsenreither K."/>
        </authorList>
    </citation>
    <scope>NUCLEOTIDE SEQUENCE [LARGE SCALE GENOMIC DNA]</scope>
    <source>
        <strain evidence="1 2">DSM 27192</strain>
    </source>
</reference>
<evidence type="ECO:0000313" key="1">
    <source>
        <dbReference type="EMBL" id="RSH89545.1"/>
    </source>
</evidence>
<keyword evidence="2" id="KW-1185">Reference proteome</keyword>
<dbReference type="AlphaFoldDB" id="A0A427YEF1"/>
<comment type="caution">
    <text evidence="1">The sequence shown here is derived from an EMBL/GenBank/DDBJ whole genome shotgun (WGS) entry which is preliminary data.</text>
</comment>
<proteinExistence type="predicted"/>
<gene>
    <name evidence="1" type="ORF">EHS25_002096</name>
</gene>
<protein>
    <submittedName>
        <fullName evidence="1">Uncharacterized protein</fullName>
    </submittedName>
</protein>
<sequence length="78" mass="8071">MFRSQAKSDTTTLPDVSTKEQVKQLVTGATNAGSFSSLAVAEHVDSAAQSLGLDVGTRSAARTLLNSTRERESGASTA</sequence>
<name>A0A427YEF1_9TREE</name>
<accession>A0A427YEF1</accession>
<evidence type="ECO:0000313" key="2">
    <source>
        <dbReference type="Proteomes" id="UP000279259"/>
    </source>
</evidence>